<comment type="similarity">
    <text evidence="1">Belongs to the protease inhibitor I39 (alpha-2-macroglobulin) family. Bacterial alpha-2-macroglobulin subfamily.</text>
</comment>
<dbReference type="Gene3D" id="2.60.40.1930">
    <property type="match status" value="1"/>
</dbReference>
<name>A0ABW5D8F2_9BACT</name>
<dbReference type="InterPro" id="IPR011625">
    <property type="entry name" value="A2M_N_BRD"/>
</dbReference>
<proteinExistence type="inferred from homology"/>
<sequence length="1905" mass="207834">MKVTYLIPFLILLFFDMLHAAPRLVVSTPSLLPGSEIDVIFDQPMVTREQLGKEVDNNLITISPPLSCKLFWKAPGIAGVRAQELVQIGTEYSFSANAGLKHLDGSAVEPGPFAKVSTEDFRIHTARSPNRWASDYSAATGSWMIVFNDEVDLSSLGAFFSFRSERNQQIAPQLRYATADDAGYFRTSYLTWKNYADPEKQREEMAPESVLKNIVIVAPVSPLPVAKKWELRMLAGLPNASGAARLASDVSYQIGEVEPFQVSKISADVEVDTPRQITIRFNQGLPEAFPGGVINVVPEPGNMALEVDGKSLIITGDFSQADRYVVMVASGLESVEKQLLNKSATSEVKFERLEPELALPSGDEAQLALGRREYELNTVSLSAVKVRIKMLSGKGLIRTYQGYRNYSGRGPDYTDISPTSVIPYSLVPGETVVEKEIPLDNAVDTGRKLHLSWDELLPADQRYATFFLDVIGVPHPDSGASGQLNSQAVIQLTDIGLAWKFSDESALLFAFSCDSGKPLDQVKIRLFGEDAEVLGEVLTDENGLADVTRGEAVRHLQATLGGDAYTVAFDRSLDRVGMWHFPVRYSWMKALPETRRAFMFTDRSLYRPGEKVRIKGIVRNQLGNAIAHSKKAPARIAIIDPTEKEIFTQAVEISELGSFDLTYRLPDSQTGDHIIRLEFPEDLELAKNIKDWEKQAALESSASFSLDLKVEEFRRNAFELAQKIDPPAVGARELTAKLTATYYQGLPVAAGAASTFSEVTAVNPYPERFRDYLFGDHRVDDWRYWYNYFGYRDDDADNEVTGTSFESDQVLSNQGFAELSVKIPAGDFPSAQEVSIATEVTDANHQTLTAQSTVTVHPADYYAGISRLDRLVRVGGEVPFRLVVTDAAGEPAEVDIPLSVVLSREVHTHTKVTNADGDTVTESERSEEVVATKEVVVSAADSAGEGLTFPVTPANIGLHFLTVKGRDAAGREFATVIRFHVYGAEEYPWKYEDGMRIKLVSEKKSYLPGETARVLVLSPIEGTALVTVEREKVLSSYLTEIKAENPVIEISLSDDHAPNAYVSVLIVKGAAESAREIKEPQLRLGYCELTVKNVRDRLAVQLNPAGESYRPATEATVSGRVTLADGTPAAGAEVTLYAVDEGTLAVMGYDTPDPMAHFYEPRDLSIDAGTSFHSFLSENADMRVFSNKGFFVGGGGDLNKLAEIFRKNFDPCAAWAPAVVTAADGSFSHSFTLPDTLTRYRVIAVAHHSGAAFGHGESALVVKKPLMLEPKLPRFAHQGDLVTTQVMVQNASGRAATWEVTCSTADGENTSSATLEGAPRQSVTLDPDGSAVLTFPVRINDTGTIRVSYSARPLSLADGGLTPQLEASLSDAVSETFISNFPMPLLRQLVSRRLPGGTEDLRSLLDENLSSATGSVELDLASSPLVNIASSVEYLLTYPYGCAEQTSSAMMPWFAVKNLRPYVPAFSGVSDKKIADAIQVGVARLLGMQLADGSFSYWPGSTETNGWVTPYASMALVLASQNGASVPPSSLQKASQYLIASLRGAGESKSSAELENHARTLYTLALLGQPQASYHALMTEKLPFMTAGARSLLAASIALGSEGRPKVLGVAKGVLDSPVKFHQLDQPDYWGPDFAADAAKLIALLAIDPSSEAGDKALDKLLNDRNPYGHWRNTWMNGWSLYAVSQYAAARQHDAKEIQLSLRTADGERTIQLSRENPAQTVSIPLTPSSMMELKASAPVFLRMKVAGKPPIAPLAAVAKNGLSIERFYEKVLSNGQTEVLKNPALGDLIRVTLQVTLPRDDSRYLIVEDPLPSIFETVNSEFSSQTSAQSIRTSEDDWSVSHSELRSDRAVFFMDHVWKKGTYKLTYLARCTIAGDVNTPPAKVESMYEPENFALSASQTFSAK</sequence>
<dbReference type="InterPro" id="IPR041246">
    <property type="entry name" value="Bact_MG10"/>
</dbReference>
<dbReference type="CDD" id="cd02891">
    <property type="entry name" value="A2M_like"/>
    <property type="match status" value="1"/>
</dbReference>
<dbReference type="InterPro" id="IPR011626">
    <property type="entry name" value="Alpha-macroglobulin_TED"/>
</dbReference>
<dbReference type="PANTHER" id="PTHR40094">
    <property type="entry name" value="ALPHA-2-MACROGLOBULIN HOMOLOG"/>
    <property type="match status" value="1"/>
</dbReference>
<evidence type="ECO:0000313" key="4">
    <source>
        <dbReference type="EMBL" id="MFD2257177.1"/>
    </source>
</evidence>
<keyword evidence="5" id="KW-1185">Reference proteome</keyword>
<dbReference type="EMBL" id="JBHUIT010000020">
    <property type="protein sequence ID" value="MFD2257177.1"/>
    <property type="molecule type" value="Genomic_DNA"/>
</dbReference>
<organism evidence="4 5">
    <name type="scientific">Luteolibacter algae</name>
    <dbReference type="NCBI Taxonomy" id="454151"/>
    <lineage>
        <taxon>Bacteria</taxon>
        <taxon>Pseudomonadati</taxon>
        <taxon>Verrucomicrobiota</taxon>
        <taxon>Verrucomicrobiia</taxon>
        <taxon>Verrucomicrobiales</taxon>
        <taxon>Verrucomicrobiaceae</taxon>
        <taxon>Luteolibacter</taxon>
    </lineage>
</organism>
<dbReference type="Pfam" id="PF17973">
    <property type="entry name" value="bMG10"/>
    <property type="match status" value="1"/>
</dbReference>
<dbReference type="SMART" id="SM01359">
    <property type="entry name" value="A2M_N_2"/>
    <property type="match status" value="1"/>
</dbReference>
<dbReference type="Pfam" id="PF00207">
    <property type="entry name" value="A2M"/>
    <property type="match status" value="1"/>
</dbReference>
<evidence type="ECO:0000259" key="3">
    <source>
        <dbReference type="SMART" id="SM01360"/>
    </source>
</evidence>
<dbReference type="Proteomes" id="UP001597375">
    <property type="component" value="Unassembled WGS sequence"/>
</dbReference>
<evidence type="ECO:0000313" key="5">
    <source>
        <dbReference type="Proteomes" id="UP001597375"/>
    </source>
</evidence>
<dbReference type="InterPro" id="IPR001599">
    <property type="entry name" value="Macroglobln_a2"/>
</dbReference>
<dbReference type="PANTHER" id="PTHR40094:SF1">
    <property type="entry name" value="UBIQUITIN DOMAIN-CONTAINING PROTEIN"/>
    <property type="match status" value="1"/>
</dbReference>
<evidence type="ECO:0000256" key="1">
    <source>
        <dbReference type="ARBA" id="ARBA00010556"/>
    </source>
</evidence>
<dbReference type="Pfam" id="PF07703">
    <property type="entry name" value="A2M_BRD"/>
    <property type="match status" value="1"/>
</dbReference>
<feature type="domain" description="Alpha-2-macroglobulin bait region" evidence="2">
    <location>
        <begin position="997"/>
        <end position="1146"/>
    </location>
</feature>
<dbReference type="SMART" id="SM01360">
    <property type="entry name" value="A2M"/>
    <property type="match status" value="1"/>
</dbReference>
<dbReference type="InterPro" id="IPR008930">
    <property type="entry name" value="Terpenoid_cyclase/PrenylTrfase"/>
</dbReference>
<dbReference type="InterPro" id="IPR051802">
    <property type="entry name" value="YfhM-like"/>
</dbReference>
<gene>
    <name evidence="4" type="ORF">ACFSSA_10850</name>
</gene>
<reference evidence="5" key="1">
    <citation type="journal article" date="2019" name="Int. J. Syst. Evol. Microbiol.">
        <title>The Global Catalogue of Microorganisms (GCM) 10K type strain sequencing project: providing services to taxonomists for standard genome sequencing and annotation.</title>
        <authorList>
            <consortium name="The Broad Institute Genomics Platform"/>
            <consortium name="The Broad Institute Genome Sequencing Center for Infectious Disease"/>
            <person name="Wu L."/>
            <person name="Ma J."/>
        </authorList>
    </citation>
    <scope>NUCLEOTIDE SEQUENCE [LARGE SCALE GENOMIC DNA]</scope>
    <source>
        <strain evidence="5">CGMCC 4.7106</strain>
    </source>
</reference>
<protein>
    <submittedName>
        <fullName evidence="4">Alpha-2-macroglobulin</fullName>
    </submittedName>
</protein>
<dbReference type="RefSeq" id="WP_386820465.1">
    <property type="nucleotide sequence ID" value="NZ_JBHUIT010000020.1"/>
</dbReference>
<dbReference type="SMART" id="SM01419">
    <property type="entry name" value="Thiol-ester_cl"/>
    <property type="match status" value="1"/>
</dbReference>
<feature type="domain" description="Alpha-2-macroglobulin" evidence="3">
    <location>
        <begin position="1213"/>
        <end position="1302"/>
    </location>
</feature>
<dbReference type="SUPFAM" id="SSF48239">
    <property type="entry name" value="Terpenoid cyclases/Protein prenyltransferases"/>
    <property type="match status" value="1"/>
</dbReference>
<evidence type="ECO:0000259" key="2">
    <source>
        <dbReference type="SMART" id="SM01359"/>
    </source>
</evidence>
<dbReference type="Pfam" id="PF07678">
    <property type="entry name" value="TED_complement"/>
    <property type="match status" value="1"/>
</dbReference>
<dbReference type="InterPro" id="IPR002890">
    <property type="entry name" value="MG2"/>
</dbReference>
<accession>A0ABW5D8F2</accession>
<comment type="caution">
    <text evidence="4">The sequence shown here is derived from an EMBL/GenBank/DDBJ whole genome shotgun (WGS) entry which is preliminary data.</text>
</comment>
<dbReference type="InterPro" id="IPR047565">
    <property type="entry name" value="Alpha-macroglob_thiol-ester_cl"/>
</dbReference>
<dbReference type="InterPro" id="IPR021868">
    <property type="entry name" value="Alpha_2_Macroglob_MG3"/>
</dbReference>
<dbReference type="Pfam" id="PF11974">
    <property type="entry name" value="bMG3"/>
    <property type="match status" value="1"/>
</dbReference>
<dbReference type="Pfam" id="PF01835">
    <property type="entry name" value="MG2"/>
    <property type="match status" value="1"/>
</dbReference>
<dbReference type="Gene3D" id="1.50.10.20">
    <property type="match status" value="1"/>
</dbReference>